<dbReference type="EnsemblPlants" id="AVESA.00010b.r2.4AG0621010.1">
    <property type="protein sequence ID" value="AVESA.00010b.r2.4AG0621010.1.CDS"/>
    <property type="gene ID" value="AVESA.00010b.r2.4AG0621010"/>
</dbReference>
<organism evidence="1 2">
    <name type="scientific">Avena sativa</name>
    <name type="common">Oat</name>
    <dbReference type="NCBI Taxonomy" id="4498"/>
    <lineage>
        <taxon>Eukaryota</taxon>
        <taxon>Viridiplantae</taxon>
        <taxon>Streptophyta</taxon>
        <taxon>Embryophyta</taxon>
        <taxon>Tracheophyta</taxon>
        <taxon>Spermatophyta</taxon>
        <taxon>Magnoliopsida</taxon>
        <taxon>Liliopsida</taxon>
        <taxon>Poales</taxon>
        <taxon>Poaceae</taxon>
        <taxon>BOP clade</taxon>
        <taxon>Pooideae</taxon>
        <taxon>Poodae</taxon>
        <taxon>Poeae</taxon>
        <taxon>Poeae Chloroplast Group 1 (Aveneae type)</taxon>
        <taxon>Aveninae</taxon>
        <taxon>Avena</taxon>
    </lineage>
</organism>
<keyword evidence="2" id="KW-1185">Reference proteome</keyword>
<dbReference type="Proteomes" id="UP001732700">
    <property type="component" value="Chromosome 4A"/>
</dbReference>
<sequence>MPGTEATVDHHHPREQPRRVGGTVSRRLEPFSVLVFRFISDSVRRAAFRREPTASGSWFQLQSVLLCGAIRAKGSADDPFKLCGRILICGVLSDYIIRHGTVDRRKEPAMDPFVPLSILAFRAISDHIRFHQKPIENDVRFHLLSILFCAAIRAKGTADDRFKLCCILTRGAVSDCIRHEAIERRKEPAVDLLTDLPEDVLCTILSKLPLDEVVKTSAVSRKWRNLWTTVSPKLSFDGNTMCGKNNYPERVHIVMFTRNVNKVLAQCRGKLVQELAVKIDLNLTLVEPLNDWVSFAVSSRTKALVFDLTPEEGRQPTGRDDRYKFPFQLLDKESICRLQKIHLSYVDFQPPMQFSGFPNLRKLDLNLVNVNGDDIAHMLSNCCNLEWLSIVRCHLNGELEVNGPLPHLRFLKIESCERNTNIAFHAVNLATFEYRGTAVPIYLGKSSELECADICYFGDTLERAITVLANVLTNVQRLTLNASCKPPKIPSLMHYRYTFSRMTYLQLRLVCVKEFDNLSLVSFLRFVPFVEKLELHFCCTDCVHLVHESKPIKKLPECLFNNMKSMYITGFKAYNDQVDFVLHMLENVPALEVLSIDHLDKYPLEGHEKDTESVVNFVHTTARRYLEGKIPPKCTLLLL</sequence>
<evidence type="ECO:0000313" key="1">
    <source>
        <dbReference type="EnsemblPlants" id="AVESA.00010b.r2.4AG0621010.1.CDS"/>
    </source>
</evidence>
<accession>A0ACD5WD84</accession>
<evidence type="ECO:0000313" key="2">
    <source>
        <dbReference type="Proteomes" id="UP001732700"/>
    </source>
</evidence>
<reference evidence="1" key="2">
    <citation type="submission" date="2025-09" db="UniProtKB">
        <authorList>
            <consortium name="EnsemblPlants"/>
        </authorList>
    </citation>
    <scope>IDENTIFICATION</scope>
</reference>
<protein>
    <submittedName>
        <fullName evidence="1">Uncharacterized protein</fullName>
    </submittedName>
</protein>
<reference evidence="1" key="1">
    <citation type="submission" date="2021-05" db="EMBL/GenBank/DDBJ databases">
        <authorList>
            <person name="Scholz U."/>
            <person name="Mascher M."/>
            <person name="Fiebig A."/>
        </authorList>
    </citation>
    <scope>NUCLEOTIDE SEQUENCE [LARGE SCALE GENOMIC DNA]</scope>
</reference>
<proteinExistence type="predicted"/>
<name>A0ACD5WD84_AVESA</name>